<protein>
    <recommendedName>
        <fullName evidence="3">Metal-dependent phosphohydrolase</fullName>
    </recommendedName>
</protein>
<name>A0A7D7QXR4_9ACTN</name>
<organism evidence="1 2">
    <name type="scientific">Gordonia jinghuaiqii</name>
    <dbReference type="NCBI Taxonomy" id="2758710"/>
    <lineage>
        <taxon>Bacteria</taxon>
        <taxon>Bacillati</taxon>
        <taxon>Actinomycetota</taxon>
        <taxon>Actinomycetes</taxon>
        <taxon>Mycobacteriales</taxon>
        <taxon>Gordoniaceae</taxon>
        <taxon>Gordonia</taxon>
    </lineage>
</organism>
<dbReference type="PIRSF" id="PIRSF035170">
    <property type="entry name" value="HD_phosphohydro"/>
    <property type="match status" value="1"/>
</dbReference>
<reference evidence="2" key="1">
    <citation type="submission" date="2020-07" db="EMBL/GenBank/DDBJ databases">
        <title>novel species isolated from the respiratory tract of Marmot.</title>
        <authorList>
            <person name="Zhang G."/>
        </authorList>
    </citation>
    <scope>NUCLEOTIDE SEQUENCE [LARGE SCALE GENOMIC DNA]</scope>
    <source>
        <strain evidence="2">686</strain>
    </source>
</reference>
<keyword evidence="2" id="KW-1185">Reference proteome</keyword>
<sequence length="202" mass="23267">MLDVSLRTPYLIEDERERLVSRWLEPHRRYHDLDHLSTVLSALDTLRSAGTMFDDEAVTLAAWFHDAIYEIGAPDNEERSAVLAEKMLTGRPCATEVARLVRATADHNITLADLNASALCDADLSILASDPPQYSKYCADVRDEYSRFEDSLYCAGRRQILERLLLHERLFHTEFGHKNWELRARRNLEAELQALQPAEDRR</sequence>
<evidence type="ECO:0000313" key="1">
    <source>
        <dbReference type="EMBL" id="QMT01929.1"/>
    </source>
</evidence>
<dbReference type="KEGG" id="gji:H1R19_01660"/>
<evidence type="ECO:0008006" key="3">
    <source>
        <dbReference type="Google" id="ProtNLM"/>
    </source>
</evidence>
<dbReference type="SUPFAM" id="SSF109604">
    <property type="entry name" value="HD-domain/PDEase-like"/>
    <property type="match status" value="1"/>
</dbReference>
<dbReference type="PANTHER" id="PTHR21174">
    <property type="match status" value="1"/>
</dbReference>
<gene>
    <name evidence="1" type="ORF">H1R19_01660</name>
</gene>
<evidence type="ECO:0000313" key="2">
    <source>
        <dbReference type="Proteomes" id="UP000515663"/>
    </source>
</evidence>
<proteinExistence type="predicted"/>
<dbReference type="Proteomes" id="UP000515663">
    <property type="component" value="Chromosome"/>
</dbReference>
<dbReference type="InterPro" id="IPR009218">
    <property type="entry name" value="HD_phosphohydro"/>
</dbReference>
<dbReference type="PANTHER" id="PTHR21174:SF0">
    <property type="entry name" value="HD PHOSPHOHYDROLASE FAMILY PROTEIN-RELATED"/>
    <property type="match status" value="1"/>
</dbReference>
<dbReference type="AlphaFoldDB" id="A0A7D7QXR4"/>
<accession>A0A7D7QXR4</accession>
<dbReference type="EMBL" id="CP059491">
    <property type="protein sequence ID" value="QMT01929.1"/>
    <property type="molecule type" value="Genomic_DNA"/>
</dbReference>
<dbReference type="Gene3D" id="1.10.3210.10">
    <property type="entry name" value="Hypothetical protein af1432"/>
    <property type="match status" value="1"/>
</dbReference>
<dbReference type="RefSeq" id="WP_188330922.1">
    <property type="nucleotide sequence ID" value="NZ_CP059491.1"/>
</dbReference>